<evidence type="ECO:0000256" key="3">
    <source>
        <dbReference type="ARBA" id="ARBA00023125"/>
    </source>
</evidence>
<dbReference type="PROSITE" id="PS50987">
    <property type="entry name" value="HTH_ARSR_2"/>
    <property type="match status" value="1"/>
</dbReference>
<dbReference type="Pfam" id="PF01022">
    <property type="entry name" value="HTH_5"/>
    <property type="match status" value="1"/>
</dbReference>
<dbReference type="PANTHER" id="PTHR33154">
    <property type="entry name" value="TRANSCRIPTIONAL REGULATOR, ARSR FAMILY"/>
    <property type="match status" value="1"/>
</dbReference>
<dbReference type="RefSeq" id="WP_011790225.1">
    <property type="nucleotide sequence ID" value="NZ_BMPK01000002.1"/>
</dbReference>
<reference evidence="6 7" key="1">
    <citation type="submission" date="2021-08" db="EMBL/GenBank/DDBJ databases">
        <title>Shewanella putrefaciens YZ-J, complete genome.</title>
        <authorList>
            <person name="Yi Z."/>
        </authorList>
    </citation>
    <scope>NUCLEOTIDE SEQUENCE [LARGE SCALE GENOMIC DNA]</scope>
    <source>
        <strain evidence="6 7">YZ-J</strain>
    </source>
</reference>
<evidence type="ECO:0000259" key="5">
    <source>
        <dbReference type="PROSITE" id="PS50987"/>
    </source>
</evidence>
<dbReference type="Gene3D" id="1.10.10.10">
    <property type="entry name" value="Winged helix-like DNA-binding domain superfamily/Winged helix DNA-binding domain"/>
    <property type="match status" value="1"/>
</dbReference>
<dbReference type="CDD" id="cd00090">
    <property type="entry name" value="HTH_ARSR"/>
    <property type="match status" value="1"/>
</dbReference>
<dbReference type="InterPro" id="IPR011991">
    <property type="entry name" value="ArsR-like_HTH"/>
</dbReference>
<feature type="domain" description="HTH arsR-type" evidence="5">
    <location>
        <begin position="1"/>
        <end position="97"/>
    </location>
</feature>
<dbReference type="InterPro" id="IPR001845">
    <property type="entry name" value="HTH_ArsR_DNA-bd_dom"/>
</dbReference>
<dbReference type="EMBL" id="CP080635">
    <property type="protein sequence ID" value="QYX73903.1"/>
    <property type="molecule type" value="Genomic_DNA"/>
</dbReference>
<organism evidence="6 7">
    <name type="scientific">Shewanella putrefaciens</name>
    <name type="common">Pseudomonas putrefaciens</name>
    <dbReference type="NCBI Taxonomy" id="24"/>
    <lineage>
        <taxon>Bacteria</taxon>
        <taxon>Pseudomonadati</taxon>
        <taxon>Pseudomonadota</taxon>
        <taxon>Gammaproteobacteria</taxon>
        <taxon>Alteromonadales</taxon>
        <taxon>Shewanellaceae</taxon>
        <taxon>Shewanella</taxon>
    </lineage>
</organism>
<protein>
    <submittedName>
        <fullName evidence="6">Metalloregulator ArsR/SmtB family transcription factor</fullName>
    </submittedName>
</protein>
<dbReference type="PRINTS" id="PR00778">
    <property type="entry name" value="HTHARSR"/>
</dbReference>
<proteinExistence type="predicted"/>
<gene>
    <name evidence="6" type="ORF">K3G22_05660</name>
</gene>
<keyword evidence="7" id="KW-1185">Reference proteome</keyword>
<dbReference type="InterPro" id="IPR036388">
    <property type="entry name" value="WH-like_DNA-bd_sf"/>
</dbReference>
<dbReference type="SUPFAM" id="SSF46785">
    <property type="entry name" value="Winged helix' DNA-binding domain"/>
    <property type="match status" value="1"/>
</dbReference>
<keyword evidence="4" id="KW-0804">Transcription</keyword>
<keyword evidence="3" id="KW-0238">DNA-binding</keyword>
<evidence type="ECO:0000256" key="1">
    <source>
        <dbReference type="ARBA" id="ARBA00022849"/>
    </source>
</evidence>
<dbReference type="NCBIfam" id="NF033788">
    <property type="entry name" value="HTH_metalloreg"/>
    <property type="match status" value="1"/>
</dbReference>
<keyword evidence="2" id="KW-0805">Transcription regulation</keyword>
<evidence type="ECO:0000313" key="7">
    <source>
        <dbReference type="Proteomes" id="UP000827084"/>
    </source>
</evidence>
<evidence type="ECO:0000313" key="6">
    <source>
        <dbReference type="EMBL" id="QYX73903.1"/>
    </source>
</evidence>
<sequence length="102" mass="11667">MKERIKVKANIFKALGHPTRLWIVEQLAEGEKCVCEFVEVIDVDFSTISKHLSVLRNAGIVDMDKRGKQIFYRLTLPCLLNSLSCIDTLLDHQIQKQIALID</sequence>
<keyword evidence="1" id="KW-0059">Arsenical resistance</keyword>
<dbReference type="InterPro" id="IPR051081">
    <property type="entry name" value="HTH_MetalResp_TranReg"/>
</dbReference>
<evidence type="ECO:0000256" key="4">
    <source>
        <dbReference type="ARBA" id="ARBA00023163"/>
    </source>
</evidence>
<dbReference type="GeneID" id="67442726"/>
<dbReference type="SMART" id="SM00418">
    <property type="entry name" value="HTH_ARSR"/>
    <property type="match status" value="1"/>
</dbReference>
<dbReference type="InterPro" id="IPR036390">
    <property type="entry name" value="WH_DNA-bd_sf"/>
</dbReference>
<evidence type="ECO:0000256" key="2">
    <source>
        <dbReference type="ARBA" id="ARBA00023015"/>
    </source>
</evidence>
<dbReference type="Proteomes" id="UP000827084">
    <property type="component" value="Chromosome"/>
</dbReference>
<name>A0ABX8XEW4_SHEPU</name>
<dbReference type="PANTHER" id="PTHR33154:SF18">
    <property type="entry name" value="ARSENICAL RESISTANCE OPERON REPRESSOR"/>
    <property type="match status" value="1"/>
</dbReference>
<accession>A0ABX8XEW4</accession>